<gene>
    <name evidence="1" type="ORF">GJ744_008820</name>
</gene>
<accession>A0A8H7AUQ0</accession>
<sequence length="89" mass="10163">MASSTLKGKRTYDVRSDSLIPLNPLAYISDIGNNLVRKHILDYEEIKEEKVTMQKSSRISHYLDQLLLVIYKSQDAQYTTPPPPPSLDL</sequence>
<organism evidence="1 2">
    <name type="scientific">Endocarpon pusillum</name>
    <dbReference type="NCBI Taxonomy" id="364733"/>
    <lineage>
        <taxon>Eukaryota</taxon>
        <taxon>Fungi</taxon>
        <taxon>Dikarya</taxon>
        <taxon>Ascomycota</taxon>
        <taxon>Pezizomycotina</taxon>
        <taxon>Eurotiomycetes</taxon>
        <taxon>Chaetothyriomycetidae</taxon>
        <taxon>Verrucariales</taxon>
        <taxon>Verrucariaceae</taxon>
        <taxon>Endocarpon</taxon>
    </lineage>
</organism>
<comment type="caution">
    <text evidence="1">The sequence shown here is derived from an EMBL/GenBank/DDBJ whole genome shotgun (WGS) entry which is preliminary data.</text>
</comment>
<dbReference type="Proteomes" id="UP000606974">
    <property type="component" value="Unassembled WGS sequence"/>
</dbReference>
<keyword evidence="2" id="KW-1185">Reference proteome</keyword>
<dbReference type="EMBL" id="JAACFV010000005">
    <property type="protein sequence ID" value="KAF7513526.1"/>
    <property type="molecule type" value="Genomic_DNA"/>
</dbReference>
<evidence type="ECO:0000313" key="2">
    <source>
        <dbReference type="Proteomes" id="UP000606974"/>
    </source>
</evidence>
<protein>
    <submittedName>
        <fullName evidence="1">Uncharacterized protein</fullName>
    </submittedName>
</protein>
<name>A0A8H7AUQ0_9EURO</name>
<dbReference type="AlphaFoldDB" id="A0A8H7AUQ0"/>
<reference evidence="1" key="1">
    <citation type="submission" date="2020-02" db="EMBL/GenBank/DDBJ databases">
        <authorList>
            <person name="Palmer J.M."/>
        </authorList>
    </citation>
    <scope>NUCLEOTIDE SEQUENCE</scope>
    <source>
        <strain evidence="1">EPUS1.4</strain>
        <tissue evidence="1">Thallus</tissue>
    </source>
</reference>
<proteinExistence type="predicted"/>
<evidence type="ECO:0000313" key="1">
    <source>
        <dbReference type="EMBL" id="KAF7513526.1"/>
    </source>
</evidence>